<evidence type="ECO:0000256" key="1">
    <source>
        <dbReference type="SAM" id="Phobius"/>
    </source>
</evidence>
<dbReference type="EMBL" id="JAUCML010000013">
    <property type="protein sequence ID" value="MDM7886551.1"/>
    <property type="molecule type" value="Genomic_DNA"/>
</dbReference>
<name>A0ABT7TAF4_9MICO</name>
<keyword evidence="1" id="KW-1133">Transmembrane helix</keyword>
<proteinExistence type="predicted"/>
<evidence type="ECO:0000313" key="2">
    <source>
        <dbReference type="EMBL" id="MDM7886551.1"/>
    </source>
</evidence>
<sequence length="61" mass="6501">MEFVQTGLGALVAAVAVAFTALVATKAAAALWVAVTFVARGIYWLTIGWWVNRIKAALMGY</sequence>
<dbReference type="Proteomes" id="UP001237823">
    <property type="component" value="Unassembled WGS sequence"/>
</dbReference>
<comment type="caution">
    <text evidence="2">The sequence shown here is derived from an EMBL/GenBank/DDBJ whole genome shotgun (WGS) entry which is preliminary data.</text>
</comment>
<keyword evidence="3" id="KW-1185">Reference proteome</keyword>
<gene>
    <name evidence="2" type="ORF">QUG92_15680</name>
</gene>
<evidence type="ECO:0000313" key="3">
    <source>
        <dbReference type="Proteomes" id="UP001237823"/>
    </source>
</evidence>
<accession>A0ABT7TAF4</accession>
<feature type="transmembrane region" description="Helical" evidence="1">
    <location>
        <begin position="30"/>
        <end position="51"/>
    </location>
</feature>
<keyword evidence="1" id="KW-0472">Membrane</keyword>
<reference evidence="2 3" key="1">
    <citation type="submission" date="2023-06" db="EMBL/GenBank/DDBJ databases">
        <authorList>
            <person name="Feng G."/>
            <person name="Li J."/>
            <person name="Zhu H."/>
        </authorList>
    </citation>
    <scope>NUCLEOTIDE SEQUENCE [LARGE SCALE GENOMIC DNA]</scope>
    <source>
        <strain evidence="2 3">RHCKG23</strain>
    </source>
</reference>
<dbReference type="RefSeq" id="WP_289459896.1">
    <property type="nucleotide sequence ID" value="NZ_JAUCML010000013.1"/>
</dbReference>
<protein>
    <submittedName>
        <fullName evidence="2">Uncharacterized protein</fullName>
    </submittedName>
</protein>
<keyword evidence="1" id="KW-0812">Transmembrane</keyword>
<organism evidence="2 3">
    <name type="scientific">Curtobacterium citri</name>
    <dbReference type="NCBI Taxonomy" id="3055139"/>
    <lineage>
        <taxon>Bacteria</taxon>
        <taxon>Bacillati</taxon>
        <taxon>Actinomycetota</taxon>
        <taxon>Actinomycetes</taxon>
        <taxon>Micrococcales</taxon>
        <taxon>Microbacteriaceae</taxon>
        <taxon>Curtobacterium</taxon>
    </lineage>
</organism>